<comment type="pathway">
    <text evidence="1 8">Purine metabolism; guanine degradation; xanthine from guanine: step 1/1.</text>
</comment>
<dbReference type="InterPro" id="IPR051607">
    <property type="entry name" value="Metallo-dep_hydrolases"/>
</dbReference>
<dbReference type="InterPro" id="IPR014311">
    <property type="entry name" value="Guanine_deaminase"/>
</dbReference>
<evidence type="ECO:0000313" key="11">
    <source>
        <dbReference type="Proteomes" id="UP000189475"/>
    </source>
</evidence>
<comment type="catalytic activity">
    <reaction evidence="8">
        <text>guanine + H2O + H(+) = xanthine + NH4(+)</text>
        <dbReference type="Rhea" id="RHEA:14665"/>
        <dbReference type="ChEBI" id="CHEBI:15377"/>
        <dbReference type="ChEBI" id="CHEBI:15378"/>
        <dbReference type="ChEBI" id="CHEBI:16235"/>
        <dbReference type="ChEBI" id="CHEBI:17712"/>
        <dbReference type="ChEBI" id="CHEBI:28938"/>
        <dbReference type="EC" id="3.5.4.3"/>
    </reaction>
</comment>
<evidence type="ECO:0000256" key="7">
    <source>
        <dbReference type="NCBIfam" id="TIGR02967"/>
    </source>
</evidence>
<dbReference type="GO" id="GO:0005829">
    <property type="term" value="C:cytosol"/>
    <property type="evidence" value="ECO:0007669"/>
    <property type="project" value="TreeGrafter"/>
</dbReference>
<keyword evidence="6 8" id="KW-0862">Zinc</keyword>
<dbReference type="NCBIfam" id="TIGR02967">
    <property type="entry name" value="guan_deamin"/>
    <property type="match status" value="1"/>
</dbReference>
<dbReference type="NCBIfam" id="NF006679">
    <property type="entry name" value="PRK09228.1"/>
    <property type="match status" value="1"/>
</dbReference>
<dbReference type="OrthoDB" id="9787621at2"/>
<dbReference type="Pfam" id="PF01979">
    <property type="entry name" value="Amidohydro_1"/>
    <property type="match status" value="1"/>
</dbReference>
<protein>
    <recommendedName>
        <fullName evidence="3 7">Guanine deaminase</fullName>
        <shortName evidence="8">Guanase</shortName>
        <ecNumber evidence="3 7">3.5.4.3</ecNumber>
    </recommendedName>
    <alternativeName>
        <fullName evidence="8">Guanine aminohydrolase</fullName>
    </alternativeName>
</protein>
<accession>A0A1R4B4M9</accession>
<dbReference type="InterPro" id="IPR011059">
    <property type="entry name" value="Metal-dep_hydrolase_composite"/>
</dbReference>
<evidence type="ECO:0000256" key="3">
    <source>
        <dbReference type="ARBA" id="ARBA00012781"/>
    </source>
</evidence>
<dbReference type="InterPro" id="IPR006680">
    <property type="entry name" value="Amidohydro-rel"/>
</dbReference>
<proteinExistence type="inferred from homology"/>
<dbReference type="PANTHER" id="PTHR11271:SF6">
    <property type="entry name" value="GUANINE DEAMINASE"/>
    <property type="match status" value="1"/>
</dbReference>
<dbReference type="GO" id="GO:0006147">
    <property type="term" value="P:guanine catabolic process"/>
    <property type="evidence" value="ECO:0007669"/>
    <property type="project" value="UniProtKB-UniRule"/>
</dbReference>
<reference evidence="10 11" key="1">
    <citation type="submission" date="2017-02" db="EMBL/GenBank/DDBJ databases">
        <authorList>
            <person name="Peterson S.W."/>
        </authorList>
    </citation>
    <scope>NUCLEOTIDE SEQUENCE [LARGE SCALE GENOMIC DNA]</scope>
    <source>
        <strain evidence="10 11">CECT 9027</strain>
    </source>
</reference>
<evidence type="ECO:0000313" key="10">
    <source>
        <dbReference type="EMBL" id="SJL83851.1"/>
    </source>
</evidence>
<feature type="domain" description="Amidohydrolase-related" evidence="9">
    <location>
        <begin position="70"/>
        <end position="432"/>
    </location>
</feature>
<evidence type="ECO:0000256" key="5">
    <source>
        <dbReference type="ARBA" id="ARBA00022801"/>
    </source>
</evidence>
<evidence type="ECO:0000256" key="1">
    <source>
        <dbReference type="ARBA" id="ARBA00004984"/>
    </source>
</evidence>
<evidence type="ECO:0000256" key="6">
    <source>
        <dbReference type="ARBA" id="ARBA00022833"/>
    </source>
</evidence>
<evidence type="ECO:0000256" key="8">
    <source>
        <dbReference type="RuleBase" id="RU366009"/>
    </source>
</evidence>
<comment type="cofactor">
    <cofactor evidence="8">
        <name>Zn(2+)</name>
        <dbReference type="ChEBI" id="CHEBI:29105"/>
    </cofactor>
    <text evidence="8">Binds 1 zinc ion per subunit.</text>
</comment>
<evidence type="ECO:0000256" key="2">
    <source>
        <dbReference type="ARBA" id="ARBA00006745"/>
    </source>
</evidence>
<dbReference type="InterPro" id="IPR032466">
    <property type="entry name" value="Metal_Hydrolase"/>
</dbReference>
<organism evidence="10 11">
    <name type="scientific">Vibrio palustris</name>
    <dbReference type="NCBI Taxonomy" id="1918946"/>
    <lineage>
        <taxon>Bacteria</taxon>
        <taxon>Pseudomonadati</taxon>
        <taxon>Pseudomonadota</taxon>
        <taxon>Gammaproteobacteria</taxon>
        <taxon>Vibrionales</taxon>
        <taxon>Vibrionaceae</taxon>
        <taxon>Vibrio</taxon>
    </lineage>
</organism>
<dbReference type="GO" id="GO:0008270">
    <property type="term" value="F:zinc ion binding"/>
    <property type="evidence" value="ECO:0007669"/>
    <property type="project" value="UniProtKB-UniRule"/>
</dbReference>
<dbReference type="PANTHER" id="PTHR11271">
    <property type="entry name" value="GUANINE DEAMINASE"/>
    <property type="match status" value="1"/>
</dbReference>
<dbReference type="EC" id="3.5.4.3" evidence="3 7"/>
<gene>
    <name evidence="10" type="primary">guaD</name>
    <name evidence="10" type="ORF">VPAL9027_01830</name>
</gene>
<keyword evidence="11" id="KW-1185">Reference proteome</keyword>
<evidence type="ECO:0000256" key="4">
    <source>
        <dbReference type="ARBA" id="ARBA00022723"/>
    </source>
</evidence>
<dbReference type="EMBL" id="FUFT01000005">
    <property type="protein sequence ID" value="SJL83851.1"/>
    <property type="molecule type" value="Genomic_DNA"/>
</dbReference>
<keyword evidence="4 8" id="KW-0479">Metal-binding</keyword>
<name>A0A1R4B4M9_9VIBR</name>
<evidence type="ECO:0000259" key="9">
    <source>
        <dbReference type="Pfam" id="PF01979"/>
    </source>
</evidence>
<dbReference type="Gene3D" id="3.20.20.140">
    <property type="entry name" value="Metal-dependent hydrolases"/>
    <property type="match status" value="1"/>
</dbReference>
<keyword evidence="5 8" id="KW-0378">Hydrolase</keyword>
<dbReference type="SUPFAM" id="SSF51338">
    <property type="entry name" value="Composite domain of metallo-dependent hydrolases"/>
    <property type="match status" value="1"/>
</dbReference>
<dbReference type="Gene3D" id="2.30.40.10">
    <property type="entry name" value="Urease, subunit C, domain 1"/>
    <property type="match status" value="1"/>
</dbReference>
<comment type="similarity">
    <text evidence="2 8">Belongs to the metallo-dependent hydrolases superfamily. ATZ/TRZ family.</text>
</comment>
<comment type="function">
    <text evidence="8">Catalyzes the hydrolytic deamination of guanine, producing xanthine and ammonia.</text>
</comment>
<sequence>MHTPLQIHRGRIFHFPRATHSPQNDYQFFEDGILIVDKGKIQYMGSAEHFFNNQAHLNPNTITITTHNGVIFPGLIDAHVHYPQMEMMASYGEKLVDWLNNYTYPTEKKYQDANYAKSQAIDFINQLFANGTTTASVYATRFPQSVHAFFEAAELYQARMICGKVMMDRFASDMLRDKPKEAAYETQALIERWHNQGRNLYALSPRFAAACSPQLLSQITQIAERHSDIFIQTHVSGSPTEVDIVKQLYPQHQDYLSIYENANLIRERTLLGHGIYFSEEELQRLGKTNATIVSCPTSNFFLGSGLFPYKKVKKHNVNVAFGSDIGAGTRLSLFENLADAYKACQLQNYPLDPFEALYQCTQGSAVTMQLDDKIGNLNVGTEADFIVLNVDNSPILKQRLRRVDNLESRLFALIMLGNECVVQSTYVAGKHVYERTH</sequence>
<dbReference type="Proteomes" id="UP000189475">
    <property type="component" value="Unassembled WGS sequence"/>
</dbReference>
<dbReference type="SUPFAM" id="SSF51556">
    <property type="entry name" value="Metallo-dependent hydrolases"/>
    <property type="match status" value="1"/>
</dbReference>
<dbReference type="RefSeq" id="WP_077314266.1">
    <property type="nucleotide sequence ID" value="NZ_AP024888.1"/>
</dbReference>
<dbReference type="STRING" id="1918946.VPAL9027_01830"/>
<dbReference type="GO" id="GO:0008892">
    <property type="term" value="F:guanine deaminase activity"/>
    <property type="evidence" value="ECO:0007669"/>
    <property type="project" value="UniProtKB-UniRule"/>
</dbReference>
<dbReference type="UniPathway" id="UPA00603">
    <property type="reaction ID" value="UER00660"/>
</dbReference>
<dbReference type="AlphaFoldDB" id="A0A1R4B4M9"/>